<dbReference type="InterPro" id="IPR013320">
    <property type="entry name" value="ConA-like_dom_sf"/>
</dbReference>
<feature type="domain" description="Legume lectin" evidence="7">
    <location>
        <begin position="30"/>
        <end position="273"/>
    </location>
</feature>
<comment type="caution">
    <text evidence="8">The sequence shown here is derived from an EMBL/GenBank/DDBJ whole genome shotgun (WGS) entry which is preliminary data.</text>
</comment>
<dbReference type="Gene3D" id="2.60.120.200">
    <property type="match status" value="1"/>
</dbReference>
<dbReference type="FunFam" id="2.60.120.200:FF:000112">
    <property type="entry name" value="L-type lectin-domain containing receptor kinase V.9"/>
    <property type="match status" value="1"/>
</dbReference>
<keyword evidence="9" id="KW-1185">Reference proteome</keyword>
<keyword evidence="4" id="KW-0430">Lectin</keyword>
<dbReference type="PANTHER" id="PTHR32401:SF50">
    <property type="entry name" value="OS07G0133000 PROTEIN"/>
    <property type="match status" value="1"/>
</dbReference>
<dbReference type="AlphaFoldDB" id="A0AA42AZF0"/>
<evidence type="ECO:0000256" key="5">
    <source>
        <dbReference type="SAM" id="Phobius"/>
    </source>
</evidence>
<accession>A0AA42AZF0</accession>
<keyword evidence="5" id="KW-1133">Transmembrane helix</keyword>
<dbReference type="PANTHER" id="PTHR32401">
    <property type="entry name" value="CONCANAVALIN A-LIKE LECTIN FAMILY PROTEIN"/>
    <property type="match status" value="1"/>
</dbReference>
<sequence>MRTNIYFKVHLCFFFLLIIDRSLAADPDGFVYNDFKNAYITRDGAARVSDNGLLRLTDLSDKYEQGHVFYSGPLKLKGNASFSTTFVFAIASEFGVNKLSGQGLAFVVAPQRALPGALPNQYLGLFNETSNGQSTNNIVAVEIDTVYSIEFDQIQDPHVGIDINSLKSVNSTRPAYFVNGEFKQIDINSGEPVQVWVEYDGIEKKLAVTLAPVNTMKPDVPLLSFSKDLSTIFLDDMYVGFSASTQTVLTYHYILGWSFQVNGVAGALNLSSLPTLPPPPSPQSSGGSRHTNTKPNLAFILPATLGYIFALVLMIF</sequence>
<feature type="chain" id="PRO_5041370076" description="Legume lectin domain-containing protein" evidence="6">
    <location>
        <begin position="25"/>
        <end position="316"/>
    </location>
</feature>
<dbReference type="InterPro" id="IPR050258">
    <property type="entry name" value="Leguminous_Lectin"/>
</dbReference>
<protein>
    <recommendedName>
        <fullName evidence="7">Legume lectin domain-containing protein</fullName>
    </recommendedName>
</protein>
<dbReference type="InterPro" id="IPR019825">
    <property type="entry name" value="Lectin_legB_Mn/Ca_BS"/>
</dbReference>
<comment type="subcellular location">
    <subcellularLocation>
        <location evidence="1">Cell membrane</location>
        <topology evidence="1">Single-pass type I membrane protein</topology>
    </subcellularLocation>
</comment>
<comment type="similarity">
    <text evidence="2">Belongs to the leguminous lectin family.</text>
</comment>
<evidence type="ECO:0000256" key="3">
    <source>
        <dbReference type="ARBA" id="ARBA00022475"/>
    </source>
</evidence>
<evidence type="ECO:0000256" key="4">
    <source>
        <dbReference type="ARBA" id="ARBA00022734"/>
    </source>
</evidence>
<evidence type="ECO:0000259" key="7">
    <source>
        <dbReference type="Pfam" id="PF00139"/>
    </source>
</evidence>
<evidence type="ECO:0000256" key="2">
    <source>
        <dbReference type="ARBA" id="ARBA00007606"/>
    </source>
</evidence>
<evidence type="ECO:0000256" key="1">
    <source>
        <dbReference type="ARBA" id="ARBA00004251"/>
    </source>
</evidence>
<dbReference type="SUPFAM" id="SSF49899">
    <property type="entry name" value="Concanavalin A-like lectins/glucanases"/>
    <property type="match status" value="1"/>
</dbReference>
<dbReference type="GO" id="GO:0030246">
    <property type="term" value="F:carbohydrate binding"/>
    <property type="evidence" value="ECO:0007669"/>
    <property type="project" value="UniProtKB-KW"/>
</dbReference>
<gene>
    <name evidence="8" type="ORF">MKW94_022732</name>
</gene>
<dbReference type="GO" id="GO:0005886">
    <property type="term" value="C:plasma membrane"/>
    <property type="evidence" value="ECO:0007669"/>
    <property type="project" value="UniProtKB-SubCell"/>
</dbReference>
<dbReference type="InterPro" id="IPR001220">
    <property type="entry name" value="Legume_lectin_dom"/>
</dbReference>
<reference evidence="8" key="1">
    <citation type="submission" date="2022-03" db="EMBL/GenBank/DDBJ databases">
        <title>A functionally conserved STORR gene fusion in Papaver species that diverged 16.8 million years ago.</title>
        <authorList>
            <person name="Catania T."/>
        </authorList>
    </citation>
    <scope>NUCLEOTIDE SEQUENCE</scope>
    <source>
        <strain evidence="8">S-191538</strain>
    </source>
</reference>
<organism evidence="8 9">
    <name type="scientific">Papaver nudicaule</name>
    <name type="common">Iceland poppy</name>
    <dbReference type="NCBI Taxonomy" id="74823"/>
    <lineage>
        <taxon>Eukaryota</taxon>
        <taxon>Viridiplantae</taxon>
        <taxon>Streptophyta</taxon>
        <taxon>Embryophyta</taxon>
        <taxon>Tracheophyta</taxon>
        <taxon>Spermatophyta</taxon>
        <taxon>Magnoliopsida</taxon>
        <taxon>Ranunculales</taxon>
        <taxon>Papaveraceae</taxon>
        <taxon>Papaveroideae</taxon>
        <taxon>Papaver</taxon>
    </lineage>
</organism>
<keyword evidence="3" id="KW-1003">Cell membrane</keyword>
<keyword evidence="5" id="KW-0472">Membrane</keyword>
<keyword evidence="6" id="KW-0732">Signal</keyword>
<dbReference type="Proteomes" id="UP001177140">
    <property type="component" value="Unassembled WGS sequence"/>
</dbReference>
<keyword evidence="5" id="KW-0812">Transmembrane</keyword>
<dbReference type="CDD" id="cd06899">
    <property type="entry name" value="lectin_legume_LecRK_Arcelin_ConA"/>
    <property type="match status" value="1"/>
</dbReference>
<dbReference type="PROSITE" id="PS00307">
    <property type="entry name" value="LECTIN_LEGUME_BETA"/>
    <property type="match status" value="1"/>
</dbReference>
<dbReference type="EMBL" id="JAJJMA010274982">
    <property type="protein sequence ID" value="MCL7045882.1"/>
    <property type="molecule type" value="Genomic_DNA"/>
</dbReference>
<evidence type="ECO:0000313" key="9">
    <source>
        <dbReference type="Proteomes" id="UP001177140"/>
    </source>
</evidence>
<evidence type="ECO:0000313" key="8">
    <source>
        <dbReference type="EMBL" id="MCL7045882.1"/>
    </source>
</evidence>
<proteinExistence type="inferred from homology"/>
<feature type="transmembrane region" description="Helical" evidence="5">
    <location>
        <begin position="297"/>
        <end position="315"/>
    </location>
</feature>
<name>A0AA42AZF0_PAPNU</name>
<evidence type="ECO:0000256" key="6">
    <source>
        <dbReference type="SAM" id="SignalP"/>
    </source>
</evidence>
<feature type="signal peptide" evidence="6">
    <location>
        <begin position="1"/>
        <end position="24"/>
    </location>
</feature>
<dbReference type="Pfam" id="PF00139">
    <property type="entry name" value="Lectin_legB"/>
    <property type="match status" value="1"/>
</dbReference>